<dbReference type="InterPro" id="IPR002871">
    <property type="entry name" value="NIF_FeS_clus_asmbl_NifU_N"/>
</dbReference>
<name>A0A397GXI7_9GLOM</name>
<keyword evidence="8" id="KW-0809">Transit peptide</keyword>
<dbReference type="CDD" id="cd06664">
    <property type="entry name" value="IscU_like"/>
    <property type="match status" value="1"/>
</dbReference>
<dbReference type="NCBIfam" id="TIGR01999">
    <property type="entry name" value="iscU"/>
    <property type="match status" value="1"/>
</dbReference>
<protein>
    <recommendedName>
        <fullName evidence="8">Iron-sulfur cluster assembly protein</fullName>
    </recommendedName>
</protein>
<comment type="caution">
    <text evidence="11">The sequence shown here is derived from an EMBL/GenBank/DDBJ whole genome shotgun (WGS) entry which is preliminary data.</text>
</comment>
<dbReference type="Pfam" id="PF01592">
    <property type="entry name" value="NifU_N"/>
    <property type="match status" value="1"/>
</dbReference>
<evidence type="ECO:0000256" key="8">
    <source>
        <dbReference type="RuleBase" id="RU362089"/>
    </source>
</evidence>
<dbReference type="GO" id="GO:0005759">
    <property type="term" value="C:mitochondrial matrix"/>
    <property type="evidence" value="ECO:0007669"/>
    <property type="project" value="UniProtKB-SubCell"/>
</dbReference>
<comment type="subcellular location">
    <subcellularLocation>
        <location evidence="8">Mitochondrion matrix</location>
    </subcellularLocation>
</comment>
<keyword evidence="4 8" id="KW-0479">Metal-binding</keyword>
<sequence length="177" mass="19300">MLRTTLSQNTSLFSRVASQSFTRLATTSYFIRAYHEKVIDHYERPRNVGSLPRADPNVGTGLVGAPACGDVMKLQIRVDDQTGKIIDVKFKTFGCGSAIASSSYMTERVRGMSLEEAGQIRNTEIAKELSLPPVKLHCSMLAEDAIKSAIKDYKSKRVTPSTSTTPAAEQPSQQATA</sequence>
<dbReference type="EMBL" id="PQFF01000385">
    <property type="protein sequence ID" value="RHZ53773.1"/>
    <property type="molecule type" value="Genomic_DNA"/>
</dbReference>
<comment type="pathway">
    <text evidence="1">Cofactor biosynthesis; iron-sulfur cluster biosynthesis.</text>
</comment>
<dbReference type="AlphaFoldDB" id="A0A397GXI7"/>
<organism evidence="11 12">
    <name type="scientific">Diversispora epigaea</name>
    <dbReference type="NCBI Taxonomy" id="1348612"/>
    <lineage>
        <taxon>Eukaryota</taxon>
        <taxon>Fungi</taxon>
        <taxon>Fungi incertae sedis</taxon>
        <taxon>Mucoromycota</taxon>
        <taxon>Glomeromycotina</taxon>
        <taxon>Glomeromycetes</taxon>
        <taxon>Diversisporales</taxon>
        <taxon>Diversisporaceae</taxon>
        <taxon>Diversispora</taxon>
    </lineage>
</organism>
<keyword evidence="8" id="KW-0496">Mitochondrion</keyword>
<dbReference type="OrthoDB" id="1925777at2759"/>
<keyword evidence="5 8" id="KW-0408">Iron</keyword>
<feature type="domain" description="NIF system FeS cluster assembly NifU N-terminal" evidence="10">
    <location>
        <begin position="33"/>
        <end position="158"/>
    </location>
</feature>
<keyword evidence="12" id="KW-1185">Reference proteome</keyword>
<evidence type="ECO:0000256" key="1">
    <source>
        <dbReference type="ARBA" id="ARBA00005151"/>
    </source>
</evidence>
<comment type="similarity">
    <text evidence="2 8">Belongs to the NifU family.</text>
</comment>
<keyword evidence="6 8" id="KW-0411">Iron-sulfur</keyword>
<proteinExistence type="inferred from homology"/>
<evidence type="ECO:0000256" key="4">
    <source>
        <dbReference type="ARBA" id="ARBA00022723"/>
    </source>
</evidence>
<dbReference type="SUPFAM" id="SSF82649">
    <property type="entry name" value="SufE/NifU"/>
    <property type="match status" value="1"/>
</dbReference>
<gene>
    <name evidence="11" type="ORF">Glove_437g30</name>
</gene>
<reference evidence="11 12" key="1">
    <citation type="submission" date="2018-08" db="EMBL/GenBank/DDBJ databases">
        <title>Genome and evolution of the arbuscular mycorrhizal fungus Diversispora epigaea (formerly Glomus versiforme) and its bacterial endosymbionts.</title>
        <authorList>
            <person name="Sun X."/>
            <person name="Fei Z."/>
            <person name="Harrison M."/>
        </authorList>
    </citation>
    <scope>NUCLEOTIDE SEQUENCE [LARGE SCALE GENOMIC DNA]</scope>
    <source>
        <strain evidence="11 12">IT104</strain>
    </source>
</reference>
<accession>A0A397GXI7</accession>
<feature type="region of interest" description="Disordered" evidence="9">
    <location>
        <begin position="153"/>
        <end position="177"/>
    </location>
</feature>
<keyword evidence="3 8" id="KW-0001">2Fe-2S</keyword>
<dbReference type="GO" id="GO:0016226">
    <property type="term" value="P:iron-sulfur cluster assembly"/>
    <property type="evidence" value="ECO:0007669"/>
    <property type="project" value="UniProtKB-UniRule"/>
</dbReference>
<evidence type="ECO:0000256" key="5">
    <source>
        <dbReference type="ARBA" id="ARBA00023004"/>
    </source>
</evidence>
<evidence type="ECO:0000256" key="7">
    <source>
        <dbReference type="ARBA" id="ARBA00034078"/>
    </source>
</evidence>
<dbReference type="FunFam" id="3.90.1010.10:FF:000005">
    <property type="entry name" value="Iron-sulfur cluster assembly protein"/>
    <property type="match status" value="1"/>
</dbReference>
<dbReference type="Proteomes" id="UP000266861">
    <property type="component" value="Unassembled WGS sequence"/>
</dbReference>
<dbReference type="PANTHER" id="PTHR10093">
    <property type="entry name" value="IRON-SULFUR CLUSTER ASSEMBLY ENZYME NIFU HOMOLOG"/>
    <property type="match status" value="1"/>
</dbReference>
<evidence type="ECO:0000313" key="11">
    <source>
        <dbReference type="EMBL" id="RHZ53773.1"/>
    </source>
</evidence>
<dbReference type="GO" id="GO:0005506">
    <property type="term" value="F:iron ion binding"/>
    <property type="evidence" value="ECO:0007669"/>
    <property type="project" value="UniProtKB-UniRule"/>
</dbReference>
<evidence type="ECO:0000259" key="10">
    <source>
        <dbReference type="Pfam" id="PF01592"/>
    </source>
</evidence>
<comment type="cofactor">
    <cofactor evidence="7 8">
        <name>[2Fe-2S] cluster</name>
        <dbReference type="ChEBI" id="CHEBI:190135"/>
    </cofactor>
</comment>
<evidence type="ECO:0000256" key="3">
    <source>
        <dbReference type="ARBA" id="ARBA00022714"/>
    </source>
</evidence>
<evidence type="ECO:0000313" key="12">
    <source>
        <dbReference type="Proteomes" id="UP000266861"/>
    </source>
</evidence>
<comment type="function">
    <text evidence="8">Scaffold protein for the de novo synthesis of iron-sulfur (Fe-S) clusters within mitochondria, which is required for maturation of both mitochondrial and cytoplasmic [2Fe-2S] and [4Fe-4S] proteins.</text>
</comment>
<dbReference type="Gene3D" id="3.90.1010.10">
    <property type="match status" value="1"/>
</dbReference>
<evidence type="ECO:0000256" key="2">
    <source>
        <dbReference type="ARBA" id="ARBA00006420"/>
    </source>
</evidence>
<feature type="compositionally biased region" description="Polar residues" evidence="9">
    <location>
        <begin position="158"/>
        <end position="177"/>
    </location>
</feature>
<evidence type="ECO:0000256" key="9">
    <source>
        <dbReference type="SAM" id="MobiDB-lite"/>
    </source>
</evidence>
<dbReference type="UniPathway" id="UPA00266"/>
<dbReference type="STRING" id="1348612.A0A397GXI7"/>
<evidence type="ECO:0000256" key="6">
    <source>
        <dbReference type="ARBA" id="ARBA00023014"/>
    </source>
</evidence>
<dbReference type="GO" id="GO:0051537">
    <property type="term" value="F:2 iron, 2 sulfur cluster binding"/>
    <property type="evidence" value="ECO:0007669"/>
    <property type="project" value="UniProtKB-KW"/>
</dbReference>
<dbReference type="InterPro" id="IPR011339">
    <property type="entry name" value="ISCU"/>
</dbReference>